<keyword evidence="9" id="KW-1185">Reference proteome</keyword>
<evidence type="ECO:0000313" key="9">
    <source>
        <dbReference type="Proteomes" id="UP001596022"/>
    </source>
</evidence>
<comment type="function">
    <text evidence="2 7">Converts N-acetylmannosamine-6-phosphate (ManNAc-6-P) to N-acetylglucosamine-6-phosphate (GlcNAc-6-P).</text>
</comment>
<comment type="pathway">
    <text evidence="3 7">Amino-sugar metabolism; N-acetylneuraminate degradation; D-fructose 6-phosphate from N-acetylneuraminate: step 3/5.</text>
</comment>
<dbReference type="SUPFAM" id="SSF51366">
    <property type="entry name" value="Ribulose-phoshate binding barrel"/>
    <property type="match status" value="1"/>
</dbReference>
<dbReference type="InterPro" id="IPR011060">
    <property type="entry name" value="RibuloseP-bd_barrel"/>
</dbReference>
<evidence type="ECO:0000256" key="4">
    <source>
        <dbReference type="ARBA" id="ARBA00007439"/>
    </source>
</evidence>
<dbReference type="Gene3D" id="3.20.20.70">
    <property type="entry name" value="Aldolase class I"/>
    <property type="match status" value="1"/>
</dbReference>
<proteinExistence type="inferred from homology"/>
<dbReference type="CDD" id="cd04729">
    <property type="entry name" value="NanE"/>
    <property type="match status" value="1"/>
</dbReference>
<dbReference type="NCBIfam" id="NF002231">
    <property type="entry name" value="PRK01130.1"/>
    <property type="match status" value="1"/>
</dbReference>
<organism evidence="8 9">
    <name type="scientific">Camelliibacillus cellulosilyticus</name>
    <dbReference type="NCBI Taxonomy" id="2174486"/>
    <lineage>
        <taxon>Bacteria</taxon>
        <taxon>Bacillati</taxon>
        <taxon>Bacillota</taxon>
        <taxon>Bacilli</taxon>
        <taxon>Bacillales</taxon>
        <taxon>Sporolactobacillaceae</taxon>
        <taxon>Camelliibacillus</taxon>
    </lineage>
</organism>
<dbReference type="Proteomes" id="UP001596022">
    <property type="component" value="Unassembled WGS sequence"/>
</dbReference>
<dbReference type="InterPro" id="IPR013785">
    <property type="entry name" value="Aldolase_TIM"/>
</dbReference>
<dbReference type="PANTHER" id="PTHR36204:SF1">
    <property type="entry name" value="N-ACETYLMANNOSAMINE-6-PHOSPHATE 2-EPIMERASE-RELATED"/>
    <property type="match status" value="1"/>
</dbReference>
<evidence type="ECO:0000256" key="7">
    <source>
        <dbReference type="HAMAP-Rule" id="MF_01235"/>
    </source>
</evidence>
<comment type="similarity">
    <text evidence="4 7">Belongs to the NanE family.</text>
</comment>
<reference evidence="9" key="1">
    <citation type="journal article" date="2019" name="Int. J. Syst. Evol. Microbiol.">
        <title>The Global Catalogue of Microorganisms (GCM) 10K type strain sequencing project: providing services to taxonomists for standard genome sequencing and annotation.</title>
        <authorList>
            <consortium name="The Broad Institute Genomics Platform"/>
            <consortium name="The Broad Institute Genome Sequencing Center for Infectious Disease"/>
            <person name="Wu L."/>
            <person name="Ma J."/>
        </authorList>
    </citation>
    <scope>NUCLEOTIDE SEQUENCE [LARGE SCALE GENOMIC DNA]</scope>
    <source>
        <strain evidence="9">CGMCC 1.16306</strain>
    </source>
</reference>
<gene>
    <name evidence="7" type="primary">nanE</name>
    <name evidence="8" type="ORF">ACFO4N_16495</name>
</gene>
<evidence type="ECO:0000256" key="6">
    <source>
        <dbReference type="ARBA" id="ARBA00023277"/>
    </source>
</evidence>
<evidence type="ECO:0000313" key="8">
    <source>
        <dbReference type="EMBL" id="MFC4620303.1"/>
    </source>
</evidence>
<dbReference type="HAMAP" id="MF_01235">
    <property type="entry name" value="ManNAc6P_epimer"/>
    <property type="match status" value="1"/>
</dbReference>
<accession>A0ABV9GPX4</accession>
<dbReference type="PANTHER" id="PTHR36204">
    <property type="entry name" value="N-ACETYLMANNOSAMINE-6-PHOSPHATE 2-EPIMERASE-RELATED"/>
    <property type="match status" value="1"/>
</dbReference>
<dbReference type="EC" id="5.1.3.9" evidence="7"/>
<dbReference type="Pfam" id="PF04131">
    <property type="entry name" value="NanE"/>
    <property type="match status" value="1"/>
</dbReference>
<comment type="caution">
    <text evidence="8">The sequence shown here is derived from an EMBL/GenBank/DDBJ whole genome shotgun (WGS) entry which is preliminary data.</text>
</comment>
<evidence type="ECO:0000256" key="3">
    <source>
        <dbReference type="ARBA" id="ARBA00005081"/>
    </source>
</evidence>
<comment type="catalytic activity">
    <reaction evidence="1 7">
        <text>an N-acyl-D-glucosamine 6-phosphate = an N-acyl-D-mannosamine 6-phosphate</text>
        <dbReference type="Rhea" id="RHEA:23932"/>
        <dbReference type="ChEBI" id="CHEBI:57599"/>
        <dbReference type="ChEBI" id="CHEBI:57666"/>
        <dbReference type="EC" id="5.1.3.9"/>
    </reaction>
</comment>
<sequence length="231" mass="25444">MLEHIKGGIVVSCQALEDEPLHSSFIMGRMAKAATEGGAVGIRANTSADINEIKKNTDLPVIGIVKKNYQDSPIYITPTIREIEELASTECEMIALDATNRRRPNNESLRSFVEKIRKSISGKYLMADIATVEEAIQVQELGFDCVSTTLVGYTEETEGKHIADNDFSLLKEILTVLSIPVIVEGRIDTPQKARRCLDIGAHAVVVGGAITRPQLITKTFADYIKKDRNEK</sequence>
<evidence type="ECO:0000256" key="2">
    <source>
        <dbReference type="ARBA" id="ARBA00002147"/>
    </source>
</evidence>
<keyword evidence="6 7" id="KW-0119">Carbohydrate metabolism</keyword>
<evidence type="ECO:0000256" key="5">
    <source>
        <dbReference type="ARBA" id="ARBA00023235"/>
    </source>
</evidence>
<dbReference type="GO" id="GO:0047465">
    <property type="term" value="F:N-acylglucosamine-6-phosphate 2-epimerase activity"/>
    <property type="evidence" value="ECO:0007669"/>
    <property type="project" value="UniProtKB-EC"/>
</dbReference>
<evidence type="ECO:0000256" key="1">
    <source>
        <dbReference type="ARBA" id="ARBA00000056"/>
    </source>
</evidence>
<protein>
    <recommendedName>
        <fullName evidence="7">Putative N-acetylmannosamine-6-phosphate 2-epimerase</fullName>
        <ecNumber evidence="7">5.1.3.9</ecNumber>
    </recommendedName>
    <alternativeName>
        <fullName evidence="7">ManNAc-6-P epimerase</fullName>
    </alternativeName>
</protein>
<dbReference type="RefSeq" id="WP_376847415.1">
    <property type="nucleotide sequence ID" value="NZ_JBHSFW010000019.1"/>
</dbReference>
<dbReference type="InterPro" id="IPR007260">
    <property type="entry name" value="NanE"/>
</dbReference>
<keyword evidence="5 7" id="KW-0413">Isomerase</keyword>
<name>A0ABV9GPX4_9BACL</name>
<dbReference type="EMBL" id="JBHSFW010000019">
    <property type="protein sequence ID" value="MFC4620303.1"/>
    <property type="molecule type" value="Genomic_DNA"/>
</dbReference>